<dbReference type="SMART" id="SM00490">
    <property type="entry name" value="HELICc"/>
    <property type="match status" value="1"/>
</dbReference>
<dbReference type="InterPro" id="IPR001650">
    <property type="entry name" value="Helicase_C-like"/>
</dbReference>
<dbReference type="GO" id="GO:0030422">
    <property type="term" value="P:siRNA processing"/>
    <property type="evidence" value="ECO:0007669"/>
    <property type="project" value="TreeGrafter"/>
</dbReference>
<evidence type="ECO:0000256" key="8">
    <source>
        <dbReference type="PROSITE-ProRule" id="PRU00657"/>
    </source>
</evidence>
<dbReference type="PROSITE" id="PS00517">
    <property type="entry name" value="RNASE_3_1"/>
    <property type="match status" value="1"/>
</dbReference>
<dbReference type="SUPFAM" id="SSF69065">
    <property type="entry name" value="RNase III domain-like"/>
    <property type="match status" value="2"/>
</dbReference>
<dbReference type="InterPro" id="IPR005034">
    <property type="entry name" value="Dicer_dimerisation"/>
</dbReference>
<dbReference type="PROSITE" id="PS51327">
    <property type="entry name" value="DICER_DSRBF"/>
    <property type="match status" value="1"/>
</dbReference>
<dbReference type="Pfam" id="PF00271">
    <property type="entry name" value="Helicase_C"/>
    <property type="match status" value="1"/>
</dbReference>
<name>A0AAJ0MA09_9PEZI</name>
<dbReference type="Pfam" id="PF03368">
    <property type="entry name" value="Dicer_dimer"/>
    <property type="match status" value="1"/>
</dbReference>
<dbReference type="GO" id="GO:0004525">
    <property type="term" value="F:ribonuclease III activity"/>
    <property type="evidence" value="ECO:0007669"/>
    <property type="project" value="InterPro"/>
</dbReference>
<evidence type="ECO:0000256" key="5">
    <source>
        <dbReference type="ARBA" id="ARBA00022806"/>
    </source>
</evidence>
<dbReference type="InterPro" id="IPR014001">
    <property type="entry name" value="Helicase_ATP-bd"/>
</dbReference>
<evidence type="ECO:0008006" key="16">
    <source>
        <dbReference type="Google" id="ProtNLM"/>
    </source>
</evidence>
<dbReference type="GO" id="GO:0004386">
    <property type="term" value="F:helicase activity"/>
    <property type="evidence" value="ECO:0007669"/>
    <property type="project" value="UniProtKB-KW"/>
</dbReference>
<dbReference type="SMART" id="SM00535">
    <property type="entry name" value="RIBOc"/>
    <property type="match status" value="2"/>
</dbReference>
<evidence type="ECO:0000259" key="12">
    <source>
        <dbReference type="PROSITE" id="PS51194"/>
    </source>
</evidence>
<keyword evidence="8" id="KW-0694">RNA-binding</keyword>
<evidence type="ECO:0000259" key="13">
    <source>
        <dbReference type="PROSITE" id="PS51327"/>
    </source>
</evidence>
<accession>A0AAJ0MA09</accession>
<dbReference type="InterPro" id="IPR011545">
    <property type="entry name" value="DEAD/DEAH_box_helicase_dom"/>
</dbReference>
<dbReference type="Gene3D" id="3.30.160.380">
    <property type="entry name" value="Dicer dimerisation domain"/>
    <property type="match status" value="1"/>
</dbReference>
<proteinExistence type="inferred from homology"/>
<keyword evidence="6" id="KW-0067">ATP-binding</keyword>
<organism evidence="14 15">
    <name type="scientific">Lasiosphaeria hispida</name>
    <dbReference type="NCBI Taxonomy" id="260671"/>
    <lineage>
        <taxon>Eukaryota</taxon>
        <taxon>Fungi</taxon>
        <taxon>Dikarya</taxon>
        <taxon>Ascomycota</taxon>
        <taxon>Pezizomycotina</taxon>
        <taxon>Sordariomycetes</taxon>
        <taxon>Sordariomycetidae</taxon>
        <taxon>Sordariales</taxon>
        <taxon>Lasiosphaeriaceae</taxon>
        <taxon>Lasiosphaeria</taxon>
    </lineage>
</organism>
<evidence type="ECO:0000256" key="9">
    <source>
        <dbReference type="SAM" id="MobiDB-lite"/>
    </source>
</evidence>
<dbReference type="PROSITE" id="PS51194">
    <property type="entry name" value="HELICASE_CTER"/>
    <property type="match status" value="1"/>
</dbReference>
<feature type="domain" description="RNase III" evidence="10">
    <location>
        <begin position="1153"/>
        <end position="1361"/>
    </location>
</feature>
<evidence type="ECO:0000313" key="15">
    <source>
        <dbReference type="Proteomes" id="UP001275084"/>
    </source>
</evidence>
<evidence type="ECO:0000256" key="3">
    <source>
        <dbReference type="ARBA" id="ARBA00022741"/>
    </source>
</evidence>
<feature type="domain" description="Helicase C-terminal" evidence="12">
    <location>
        <begin position="402"/>
        <end position="580"/>
    </location>
</feature>
<keyword evidence="5" id="KW-0347">Helicase</keyword>
<dbReference type="GO" id="GO:0051607">
    <property type="term" value="P:defense response to virus"/>
    <property type="evidence" value="ECO:0007669"/>
    <property type="project" value="UniProtKB-KW"/>
</dbReference>
<evidence type="ECO:0000313" key="14">
    <source>
        <dbReference type="EMBL" id="KAK3344132.1"/>
    </source>
</evidence>
<protein>
    <recommendedName>
        <fullName evidence="16">Dicer-like protein 2</fullName>
    </recommendedName>
</protein>
<dbReference type="CDD" id="cd00593">
    <property type="entry name" value="RIBOc"/>
    <property type="match status" value="2"/>
</dbReference>
<dbReference type="CDD" id="cd18802">
    <property type="entry name" value="SF2_C_dicer"/>
    <property type="match status" value="1"/>
</dbReference>
<keyword evidence="15" id="KW-1185">Reference proteome</keyword>
<reference evidence="14" key="1">
    <citation type="journal article" date="2023" name="Mol. Phylogenet. Evol.">
        <title>Genome-scale phylogeny and comparative genomics of the fungal order Sordariales.</title>
        <authorList>
            <person name="Hensen N."/>
            <person name="Bonometti L."/>
            <person name="Westerberg I."/>
            <person name="Brannstrom I.O."/>
            <person name="Guillou S."/>
            <person name="Cros-Aarteil S."/>
            <person name="Calhoun S."/>
            <person name="Haridas S."/>
            <person name="Kuo A."/>
            <person name="Mondo S."/>
            <person name="Pangilinan J."/>
            <person name="Riley R."/>
            <person name="LaButti K."/>
            <person name="Andreopoulos B."/>
            <person name="Lipzen A."/>
            <person name="Chen C."/>
            <person name="Yan M."/>
            <person name="Daum C."/>
            <person name="Ng V."/>
            <person name="Clum A."/>
            <person name="Steindorff A."/>
            <person name="Ohm R.A."/>
            <person name="Martin F."/>
            <person name="Silar P."/>
            <person name="Natvig D.O."/>
            <person name="Lalanne C."/>
            <person name="Gautier V."/>
            <person name="Ament-Velasquez S.L."/>
            <person name="Kruys A."/>
            <person name="Hutchinson M.I."/>
            <person name="Powell A.J."/>
            <person name="Barry K."/>
            <person name="Miller A.N."/>
            <person name="Grigoriev I.V."/>
            <person name="Debuchy R."/>
            <person name="Gladieux P."/>
            <person name="Hiltunen Thoren M."/>
            <person name="Johannesson H."/>
        </authorList>
    </citation>
    <scope>NUCLEOTIDE SEQUENCE</scope>
    <source>
        <strain evidence="14">CBS 955.72</strain>
    </source>
</reference>
<feature type="region of interest" description="Disordered" evidence="9">
    <location>
        <begin position="1249"/>
        <end position="1278"/>
    </location>
</feature>
<comment type="caution">
    <text evidence="14">The sequence shown here is derived from an EMBL/GenBank/DDBJ whole genome shotgun (WGS) entry which is preliminary data.</text>
</comment>
<feature type="domain" description="Dicer dsRNA-binding fold" evidence="13">
    <location>
        <begin position="597"/>
        <end position="699"/>
    </location>
</feature>
<sequence length="1463" mass="164565">MRYDDGNSSASSDSGQDAPQQVPHPRAASTKEQLSDQELNPGGSSPPDKPAVVAVMTARAYQREMLDESLKQNIIVAMDTGSGKTQVAVLRIRAELEQRDKRVWFLVPTVELALQQKDVVNTQISGVLTKVICGADNVEAWSDQYVWDGILLNVRVVVSTYQILFDAAAHGFVPLSSLGLIVIDEAHNCVKNNSVARFMTELYWPAKKANRPVPHILGLTASPLMRNKLDDLEVLEVTLDAICKTPTKYRVELLAEVNRPEMHTIVYGDSSDPAVSPTQNMVSLFHAYRQLDITCDPKVLSLRAKNTTLSSSELRDVMQKRSTYCQATMRAFCNRAKEILASIGPWAADYYIRRVVTILLSPSRVRDEQVADLSSAERRYLGEASKKIDTSLPSVESIDLAKKTQSLIEILNSQQHENLLGIVFVKERVTASIIAHLISIHPLTKDRYAVGAMVGNSNPAGKKRDFLELSRKEDLNSLERFRNGELNLLVATSVLEEGIDVPKCNLVICFDEPKTLKSYIQRRGRARMSVSKLYLMVPDETSELAVNFRALEQEMKRRYEDDMRDRTIRQSFEEREHPDYPALEVESTGARLTIQDAKSHLSHFCATLPSRKFVNSNPYYVVKTVDGKPIEPSRPSLLKAIVHLPASLDPEMRRFESSRFWYSETMACNDAAFQAYLKLFEVGLINNNLLPLRVSDLLRQVEHRDGIAEVKEQQNPWINVAQKWAEADLSRRRLTISNQDRSMCVEIDVELPLPVPYMDPLTLYWDSGEPWTVTMDPDTHMSNPRDAIDESKVDHTHDILSMAFGHRNGWTDAGKQHLIRLVSPNLGVNAQDMETIEDSPNSIQNIAPSSIVREPSDDNHPYYYQEWLQSKPPKDTVRRFHHKRPRQDAESWFESLPQDIHYVAVRDWPKKAGFFQKPEQANDIVAGRRLYPRIIPADLVKVDSAPAVLPHVGMLIPAITHALEVHLVASDMLETVLEQTGFTDLSLLVTAISASSARGPTDYERVEFLGDSILKFCTTVNCSAKQLLWPEGYLSSYKDEIVANSRLFQAAVDFGLDRYIITRQFKIRKPVYVEDLVEVSPLEHMKKTRMLPVKTLADVIEALIGAYFITGGIPKALECMNIFLPDVKWDSIESTRAILFKNARSNIPLPVMMQPVEELIGYKFKKKSLLVEALTHGSYNLNSDTPCLERLEFLGDAVLDYVVVTTLFNDKGLKNKDMHLLKTALVNGDIMAFMVMEWSISQERVEVVGGPRGSSSSSSSSTTNSGDETESKRLEVGTGKVPLKMTTTKLPLWSFMRHASSDLGLSMKVTQKRHRAMRAGILAALETGTHYPWADLLRLRAQKFYSDVFESVLGAVWVDSGSVDECVKLVERSGIMPLMRRLMRDDVHVLHPKEELSLLAGLALEYRDREAVSKESEKAKEFGCKVVVDGEVLADVDGAFTKEEARTRAAGEAVRVWKERRGG</sequence>
<evidence type="ECO:0000259" key="10">
    <source>
        <dbReference type="PROSITE" id="PS50142"/>
    </source>
</evidence>
<feature type="region of interest" description="Disordered" evidence="9">
    <location>
        <begin position="1"/>
        <end position="51"/>
    </location>
</feature>
<reference evidence="14" key="2">
    <citation type="submission" date="2023-06" db="EMBL/GenBank/DDBJ databases">
        <authorList>
            <consortium name="Lawrence Berkeley National Laboratory"/>
            <person name="Haridas S."/>
            <person name="Hensen N."/>
            <person name="Bonometti L."/>
            <person name="Westerberg I."/>
            <person name="Brannstrom I.O."/>
            <person name="Guillou S."/>
            <person name="Cros-Aarteil S."/>
            <person name="Calhoun S."/>
            <person name="Kuo A."/>
            <person name="Mondo S."/>
            <person name="Pangilinan J."/>
            <person name="Riley R."/>
            <person name="Labutti K."/>
            <person name="Andreopoulos B."/>
            <person name="Lipzen A."/>
            <person name="Chen C."/>
            <person name="Yanf M."/>
            <person name="Daum C."/>
            <person name="Ng V."/>
            <person name="Clum A."/>
            <person name="Steindorff A."/>
            <person name="Ohm R."/>
            <person name="Martin F."/>
            <person name="Silar P."/>
            <person name="Natvig D."/>
            <person name="Lalanne C."/>
            <person name="Gautier V."/>
            <person name="Ament-Velasquez S.L."/>
            <person name="Kruys A."/>
            <person name="Hutchinson M.I."/>
            <person name="Powell A.J."/>
            <person name="Barry K."/>
            <person name="Miller A.N."/>
            <person name="Grigoriev I.V."/>
            <person name="Debuchy R."/>
            <person name="Gladieux P."/>
            <person name="Thoren M.H."/>
            <person name="Johannesson H."/>
        </authorList>
    </citation>
    <scope>NUCLEOTIDE SEQUENCE</scope>
    <source>
        <strain evidence="14">CBS 955.72</strain>
    </source>
</reference>
<dbReference type="PANTHER" id="PTHR14950">
    <property type="entry name" value="DICER-RELATED"/>
    <property type="match status" value="1"/>
</dbReference>
<dbReference type="GO" id="GO:0003723">
    <property type="term" value="F:RNA binding"/>
    <property type="evidence" value="ECO:0007669"/>
    <property type="project" value="UniProtKB-UniRule"/>
</dbReference>
<dbReference type="CDD" id="cd18034">
    <property type="entry name" value="DEXHc_dicer"/>
    <property type="match status" value="1"/>
</dbReference>
<dbReference type="InterPro" id="IPR036389">
    <property type="entry name" value="RNase_III_sf"/>
</dbReference>
<dbReference type="InterPro" id="IPR027417">
    <property type="entry name" value="P-loop_NTPase"/>
</dbReference>
<dbReference type="GO" id="GO:0005737">
    <property type="term" value="C:cytoplasm"/>
    <property type="evidence" value="ECO:0007669"/>
    <property type="project" value="TreeGrafter"/>
</dbReference>
<evidence type="ECO:0000256" key="1">
    <source>
        <dbReference type="ARBA" id="ARBA00022721"/>
    </source>
</evidence>
<keyword evidence="2" id="KW-0677">Repeat</keyword>
<evidence type="ECO:0000256" key="6">
    <source>
        <dbReference type="ARBA" id="ARBA00022840"/>
    </source>
</evidence>
<evidence type="ECO:0000256" key="7">
    <source>
        <dbReference type="ARBA" id="ARBA00023118"/>
    </source>
</evidence>
<dbReference type="PANTHER" id="PTHR14950:SF37">
    <property type="entry name" value="ENDORIBONUCLEASE DICER"/>
    <property type="match status" value="1"/>
</dbReference>
<dbReference type="GO" id="GO:0005524">
    <property type="term" value="F:ATP binding"/>
    <property type="evidence" value="ECO:0007669"/>
    <property type="project" value="UniProtKB-KW"/>
</dbReference>
<dbReference type="InterPro" id="IPR000999">
    <property type="entry name" value="RNase_III_dom"/>
</dbReference>
<keyword evidence="3" id="KW-0547">Nucleotide-binding</keyword>
<dbReference type="PROSITE" id="PS51192">
    <property type="entry name" value="HELICASE_ATP_BIND_1"/>
    <property type="match status" value="1"/>
</dbReference>
<dbReference type="Pfam" id="PF00270">
    <property type="entry name" value="DEAD"/>
    <property type="match status" value="1"/>
</dbReference>
<dbReference type="Gene3D" id="3.40.50.300">
    <property type="entry name" value="P-loop containing nucleotide triphosphate hydrolases"/>
    <property type="match status" value="2"/>
</dbReference>
<feature type="domain" description="RNase III" evidence="10">
    <location>
        <begin position="969"/>
        <end position="1112"/>
    </location>
</feature>
<dbReference type="SMART" id="SM00487">
    <property type="entry name" value="DEXDc"/>
    <property type="match status" value="1"/>
</dbReference>
<dbReference type="GO" id="GO:0050688">
    <property type="term" value="P:regulation of defense response to virus"/>
    <property type="evidence" value="ECO:0007669"/>
    <property type="project" value="UniProtKB-KW"/>
</dbReference>
<dbReference type="EMBL" id="JAUIQD010000007">
    <property type="protein sequence ID" value="KAK3344132.1"/>
    <property type="molecule type" value="Genomic_DNA"/>
</dbReference>
<keyword evidence="1" id="KW-0930">Antiviral protein</keyword>
<dbReference type="Proteomes" id="UP001275084">
    <property type="component" value="Unassembled WGS sequence"/>
</dbReference>
<feature type="domain" description="Helicase ATP-binding" evidence="11">
    <location>
        <begin position="65"/>
        <end position="241"/>
    </location>
</feature>
<dbReference type="Pfam" id="PF00636">
    <property type="entry name" value="Ribonuclease_3"/>
    <property type="match status" value="2"/>
</dbReference>
<dbReference type="GO" id="GO:0005634">
    <property type="term" value="C:nucleus"/>
    <property type="evidence" value="ECO:0007669"/>
    <property type="project" value="TreeGrafter"/>
</dbReference>
<dbReference type="InterPro" id="IPR038248">
    <property type="entry name" value="Dicer_dimer_sf"/>
</dbReference>
<evidence type="ECO:0000259" key="11">
    <source>
        <dbReference type="PROSITE" id="PS51192"/>
    </source>
</evidence>
<comment type="similarity">
    <text evidence="8">Belongs to the helicase family. Dicer subfamily.</text>
</comment>
<dbReference type="Gene3D" id="1.10.1520.10">
    <property type="entry name" value="Ribonuclease III domain"/>
    <property type="match status" value="2"/>
</dbReference>
<gene>
    <name evidence="14" type="ORF">B0T25DRAFT_318732</name>
</gene>
<keyword evidence="4" id="KW-0378">Hydrolase</keyword>
<feature type="compositionally biased region" description="Low complexity" evidence="9">
    <location>
        <begin position="1"/>
        <end position="18"/>
    </location>
</feature>
<dbReference type="PROSITE" id="PS50142">
    <property type="entry name" value="RNASE_3_2"/>
    <property type="match status" value="2"/>
</dbReference>
<evidence type="ECO:0000256" key="4">
    <source>
        <dbReference type="ARBA" id="ARBA00022801"/>
    </source>
</evidence>
<keyword evidence="7" id="KW-0051">Antiviral defense</keyword>
<evidence type="ECO:0000256" key="2">
    <source>
        <dbReference type="ARBA" id="ARBA00022737"/>
    </source>
</evidence>
<dbReference type="SUPFAM" id="SSF52540">
    <property type="entry name" value="P-loop containing nucleoside triphosphate hydrolases"/>
    <property type="match status" value="1"/>
</dbReference>